<feature type="transmembrane region" description="Helical" evidence="2">
    <location>
        <begin position="83"/>
        <end position="103"/>
    </location>
</feature>
<dbReference type="OrthoDB" id="3259324at2759"/>
<feature type="transmembrane region" description="Helical" evidence="2">
    <location>
        <begin position="371"/>
        <end position="390"/>
    </location>
</feature>
<dbReference type="STRING" id="98765.A0A2R6NIL8"/>
<evidence type="ECO:0000256" key="1">
    <source>
        <dbReference type="SAM" id="MobiDB-lite"/>
    </source>
</evidence>
<comment type="caution">
    <text evidence="3">The sequence shown here is derived from an EMBL/GenBank/DDBJ whole genome shotgun (WGS) entry which is preliminary data.</text>
</comment>
<evidence type="ECO:0000313" key="3">
    <source>
        <dbReference type="EMBL" id="PSR72224.1"/>
    </source>
</evidence>
<feature type="transmembrane region" description="Helical" evidence="2">
    <location>
        <begin position="115"/>
        <end position="134"/>
    </location>
</feature>
<feature type="transmembrane region" description="Helical" evidence="2">
    <location>
        <begin position="234"/>
        <end position="254"/>
    </location>
</feature>
<feature type="transmembrane region" description="Helical" evidence="2">
    <location>
        <begin position="208"/>
        <end position="227"/>
    </location>
</feature>
<dbReference type="AlphaFoldDB" id="A0A2R6NIL8"/>
<feature type="compositionally biased region" description="Acidic residues" evidence="1">
    <location>
        <begin position="60"/>
        <end position="72"/>
    </location>
</feature>
<proteinExistence type="predicted"/>
<keyword evidence="2" id="KW-0812">Transmembrane</keyword>
<feature type="transmembrane region" description="Helical" evidence="2">
    <location>
        <begin position="312"/>
        <end position="331"/>
    </location>
</feature>
<dbReference type="Proteomes" id="UP000186601">
    <property type="component" value="Unassembled WGS sequence"/>
</dbReference>
<reference evidence="3 4" key="1">
    <citation type="submission" date="2018-02" db="EMBL/GenBank/DDBJ databases">
        <title>Genome sequence of the basidiomycete white-rot fungus Phlebia centrifuga.</title>
        <authorList>
            <person name="Granchi Z."/>
            <person name="Peng M."/>
            <person name="de Vries R.P."/>
            <person name="Hilden K."/>
            <person name="Makela M.R."/>
            <person name="Grigoriev I."/>
            <person name="Riley R."/>
        </authorList>
    </citation>
    <scope>NUCLEOTIDE SEQUENCE [LARGE SCALE GENOMIC DNA]</scope>
    <source>
        <strain evidence="3 4">FBCC195</strain>
    </source>
</reference>
<feature type="region of interest" description="Disordered" evidence="1">
    <location>
        <begin position="40"/>
        <end position="80"/>
    </location>
</feature>
<dbReference type="EMBL" id="MLYV02001200">
    <property type="protein sequence ID" value="PSR72224.1"/>
    <property type="molecule type" value="Genomic_DNA"/>
</dbReference>
<gene>
    <name evidence="3" type="ORF">PHLCEN_2v11899</name>
</gene>
<feature type="transmembrane region" description="Helical" evidence="2">
    <location>
        <begin position="411"/>
        <end position="428"/>
    </location>
</feature>
<name>A0A2R6NIL8_9APHY</name>
<evidence type="ECO:0000256" key="2">
    <source>
        <dbReference type="SAM" id="Phobius"/>
    </source>
</evidence>
<feature type="transmembrane region" description="Helical" evidence="2">
    <location>
        <begin position="434"/>
        <end position="453"/>
    </location>
</feature>
<evidence type="ECO:0000313" key="4">
    <source>
        <dbReference type="Proteomes" id="UP000186601"/>
    </source>
</evidence>
<organism evidence="3 4">
    <name type="scientific">Hermanssonia centrifuga</name>
    <dbReference type="NCBI Taxonomy" id="98765"/>
    <lineage>
        <taxon>Eukaryota</taxon>
        <taxon>Fungi</taxon>
        <taxon>Dikarya</taxon>
        <taxon>Basidiomycota</taxon>
        <taxon>Agaricomycotina</taxon>
        <taxon>Agaricomycetes</taxon>
        <taxon>Polyporales</taxon>
        <taxon>Meruliaceae</taxon>
        <taxon>Hermanssonia</taxon>
    </lineage>
</organism>
<keyword evidence="4" id="KW-1185">Reference proteome</keyword>
<sequence>MSSPPSPRSATSSDSFGSGRRSPIHGFDSSAALILVPETEEHEEQYGDFAEHDTTPFDFSSDDEEREDEEQLDEPRSSTVPPLSSISVFLYLLSPLLKLGALLSIDEAAELPLNWALPALFFFAGLCAFTRQIWYMLAKYVRRADTEEVLLETFTRGRGRERRRQNIRSAVRLITGLLRVSLGAVYLRASADAVLPLVPERLLLPSRITVSAILALGISPLCFASSLDASTVLYATWTSVASYTAWVACTAYAHGQGILDISTRDESLGTLWQGLSIIAFTFTTSSTLPLYAALKGTREPGVKYKRSKSFKLLSALAIIIATLLILPPTIFRTMTTAPVGPISFSNSYVWNPTTQSRSQETQSPTLAFKSLMAFLSAATLVLSIPSLLVTTPPFRIPVAIRRNTNLPISRILLFFTILIISLLPSPVFRITSDAVLVLAFFSTYAVPGTRLVFKILTP</sequence>
<feature type="transmembrane region" description="Helical" evidence="2">
    <location>
        <begin position="274"/>
        <end position="292"/>
    </location>
</feature>
<feature type="region of interest" description="Disordered" evidence="1">
    <location>
        <begin position="1"/>
        <end position="24"/>
    </location>
</feature>
<protein>
    <submittedName>
        <fullName evidence="3">Uncharacterized protein</fullName>
    </submittedName>
</protein>
<feature type="transmembrane region" description="Helical" evidence="2">
    <location>
        <begin position="170"/>
        <end position="188"/>
    </location>
</feature>
<keyword evidence="2" id="KW-0472">Membrane</keyword>
<accession>A0A2R6NIL8</accession>
<keyword evidence="2" id="KW-1133">Transmembrane helix</keyword>